<gene>
    <name evidence="1" type="ORF">CDAR_542651</name>
</gene>
<dbReference type="AlphaFoldDB" id="A0AAV4VHR6"/>
<accession>A0AAV4VHR6</accession>
<dbReference type="EMBL" id="BPLQ01013115">
    <property type="protein sequence ID" value="GIY69892.1"/>
    <property type="molecule type" value="Genomic_DNA"/>
</dbReference>
<reference evidence="1 2" key="1">
    <citation type="submission" date="2021-06" db="EMBL/GenBank/DDBJ databases">
        <title>Caerostris darwini draft genome.</title>
        <authorList>
            <person name="Kono N."/>
            <person name="Arakawa K."/>
        </authorList>
    </citation>
    <scope>NUCLEOTIDE SEQUENCE [LARGE SCALE GENOMIC DNA]</scope>
</reference>
<organism evidence="1 2">
    <name type="scientific">Caerostris darwini</name>
    <dbReference type="NCBI Taxonomy" id="1538125"/>
    <lineage>
        <taxon>Eukaryota</taxon>
        <taxon>Metazoa</taxon>
        <taxon>Ecdysozoa</taxon>
        <taxon>Arthropoda</taxon>
        <taxon>Chelicerata</taxon>
        <taxon>Arachnida</taxon>
        <taxon>Araneae</taxon>
        <taxon>Araneomorphae</taxon>
        <taxon>Entelegynae</taxon>
        <taxon>Araneoidea</taxon>
        <taxon>Araneidae</taxon>
        <taxon>Caerostris</taxon>
    </lineage>
</organism>
<name>A0AAV4VHR6_9ARAC</name>
<evidence type="ECO:0000313" key="2">
    <source>
        <dbReference type="Proteomes" id="UP001054837"/>
    </source>
</evidence>
<comment type="caution">
    <text evidence="1">The sequence shown here is derived from an EMBL/GenBank/DDBJ whole genome shotgun (WGS) entry which is preliminary data.</text>
</comment>
<proteinExistence type="predicted"/>
<keyword evidence="2" id="KW-1185">Reference proteome</keyword>
<sequence length="77" mass="8747">MARASRVCQHPWRRGPLLFWVVRVCMMDDGREDEISILRHLLGIIDVCRFLSAEGMGAYNMMPSAKGTQCVLPVILE</sequence>
<evidence type="ECO:0000313" key="1">
    <source>
        <dbReference type="EMBL" id="GIY69892.1"/>
    </source>
</evidence>
<protein>
    <submittedName>
        <fullName evidence="1">Uncharacterized protein</fullName>
    </submittedName>
</protein>
<dbReference type="Proteomes" id="UP001054837">
    <property type="component" value="Unassembled WGS sequence"/>
</dbReference>